<dbReference type="InterPro" id="IPR013491">
    <property type="entry name" value="Tape_meas_N"/>
</dbReference>
<feature type="region of interest" description="Disordered" evidence="3">
    <location>
        <begin position="164"/>
        <end position="234"/>
    </location>
</feature>
<proteinExistence type="predicted"/>
<feature type="domain" description="Tape measure protein N-terminal" evidence="4">
    <location>
        <begin position="328"/>
        <end position="526"/>
    </location>
</feature>
<dbReference type="Pfam" id="PF20155">
    <property type="entry name" value="TMP_3"/>
    <property type="match status" value="1"/>
</dbReference>
<feature type="coiled-coil region" evidence="2">
    <location>
        <begin position="86"/>
        <end position="113"/>
    </location>
</feature>
<evidence type="ECO:0000259" key="4">
    <source>
        <dbReference type="Pfam" id="PF20155"/>
    </source>
</evidence>
<name>A0AB38Z398_9CAUD</name>
<evidence type="ECO:0000313" key="5">
    <source>
        <dbReference type="EMBL" id="WNV45558.1"/>
    </source>
</evidence>
<gene>
    <name evidence="5" type="ORF">FVZTVLPZ_CDS0061</name>
</gene>
<sequence>MANIIVTSTVNKVTWDVDKTSFGRALKAVKQIRSEWEKTGKAFSSAKADPAAALKRSAMQARMVNKRLNQTERAEAAKTTAHNIAMAKKEARAREAIDKIEKARRKAAVARLTAGRSPESQANYNALKAQLRQQEKLAAKNGNYGTNPSISAARMAAYEASLKNKGAGSGGSSILNPNATPHDPRLAEQQRKAMERDHARMRREQIKQDKADNKTREKMARDAEREAGRRARAREAKISTISNANIRLRAKYGDKYARQLPGYDSLVNRYMKSGNMKASNFRAELAAMETGLRKANANTLSLNDGLRNLRSTLISVTAAYGAFNAAASVLKTGQFFQGMEATMLMVSDDSAEAGKRIEFVRNQAYRLGLDLKVAAQGYTQMSIAANGVLTKSQNDELFKSFSEYATALQVDPVKYQRGITAIQQMMGKGQIMSEELKQQLAEGIPGSLQVFVKASQEAFNDSSINVEKLMDMMKDGELKAAKVLPFVAKYYAEAANKGGALQKALQGNRVAMQRLGQTWMNFQNKIFESGFGDKMTETFNNLAKILDSNGPLAAAVGQFVAGFIDGFMKIPYALYNAFTMVNAILERYIPIFRKNGEDISKTWNWVGWGIGALFFATSLVRVFNILAKIAGLAGAIKGIGAVFGKGEGAPPGGGEGGGGSGPARGGRFSRIGKFFKGAGSLGGLLSLFTLGSELNDRYNPYSDFNEERGKVFSNVHDSIVSGKTGGWFSNLWGPDKATLDYLNNQMPGANGKSSATPPMVIPTEPVAGEITIKLDAGELKNMIDQRIDASNMGNINLILGVPE</sequence>
<keyword evidence="2" id="KW-0175">Coiled coil</keyword>
<feature type="compositionally biased region" description="Basic and acidic residues" evidence="3">
    <location>
        <begin position="182"/>
        <end position="234"/>
    </location>
</feature>
<evidence type="ECO:0000256" key="1">
    <source>
        <dbReference type="ARBA" id="ARBA00022465"/>
    </source>
</evidence>
<reference evidence="5" key="1">
    <citation type="submission" date="2023-08" db="EMBL/GenBank/DDBJ databases">
        <authorList>
            <person name="Rotman E.R."/>
            <person name="Mimee M."/>
        </authorList>
    </citation>
    <scope>NUCLEOTIDE SEQUENCE</scope>
</reference>
<evidence type="ECO:0000256" key="2">
    <source>
        <dbReference type="SAM" id="Coils"/>
    </source>
</evidence>
<accession>A0AB38Z398</accession>
<dbReference type="GO" id="GO:0098003">
    <property type="term" value="P:viral tail assembly"/>
    <property type="evidence" value="ECO:0007669"/>
    <property type="project" value="UniProtKB-KW"/>
</dbReference>
<dbReference type="EMBL" id="OR472445">
    <property type="protein sequence ID" value="WNV45558.1"/>
    <property type="molecule type" value="Genomic_DNA"/>
</dbReference>
<protein>
    <submittedName>
        <fullName evidence="5">Tail length tape measure protein</fullName>
    </submittedName>
</protein>
<organism evidence="5">
    <name type="scientific">Klebsiella phage vB_KpnM_Iguana_ER37</name>
    <dbReference type="NCBI Taxonomy" id="3076781"/>
    <lineage>
        <taxon>Viruses</taxon>
        <taxon>Duplodnaviria</taxon>
        <taxon>Heunggongvirae</taxon>
        <taxon>Uroviricota</taxon>
        <taxon>Caudoviricetes</taxon>
    </lineage>
</organism>
<dbReference type="NCBIfam" id="TIGR02675">
    <property type="entry name" value="tape_meas_nterm"/>
    <property type="match status" value="1"/>
</dbReference>
<keyword evidence="1" id="KW-1245">Viral tail assembly</keyword>
<evidence type="ECO:0000256" key="3">
    <source>
        <dbReference type="SAM" id="MobiDB-lite"/>
    </source>
</evidence>
<keyword evidence="1" id="KW-1188">Viral release from host cell</keyword>